<dbReference type="Gene3D" id="3.30.420.10">
    <property type="entry name" value="Ribonuclease H-like superfamily/Ribonuclease H"/>
    <property type="match status" value="1"/>
</dbReference>
<gene>
    <name evidence="3" type="ORF">EAG_07653</name>
</gene>
<dbReference type="InterPro" id="IPR041588">
    <property type="entry name" value="Integrase_H2C2"/>
</dbReference>
<reference evidence="3 4" key="1">
    <citation type="journal article" date="2010" name="Science">
        <title>Genomic comparison of the ants Camponotus floridanus and Harpegnathos saltator.</title>
        <authorList>
            <person name="Bonasio R."/>
            <person name="Zhang G."/>
            <person name="Ye C."/>
            <person name="Mutti N.S."/>
            <person name="Fang X."/>
            <person name="Qin N."/>
            <person name="Donahue G."/>
            <person name="Yang P."/>
            <person name="Li Q."/>
            <person name="Li C."/>
            <person name="Zhang P."/>
            <person name="Huang Z."/>
            <person name="Berger S.L."/>
            <person name="Reinberg D."/>
            <person name="Wang J."/>
            <person name="Liebig J."/>
        </authorList>
    </citation>
    <scope>NUCLEOTIDE SEQUENCE [LARGE SCALE GENOMIC DNA]</scope>
    <source>
        <strain evidence="4">C129</strain>
    </source>
</reference>
<dbReference type="InterPro" id="IPR052160">
    <property type="entry name" value="Gypsy_RT_Integrase-like"/>
</dbReference>
<dbReference type="InterPro" id="IPR036397">
    <property type="entry name" value="RNaseH_sf"/>
</dbReference>
<dbReference type="SUPFAM" id="SSF53098">
    <property type="entry name" value="Ribonuclease H-like"/>
    <property type="match status" value="1"/>
</dbReference>
<evidence type="ECO:0000259" key="2">
    <source>
        <dbReference type="Pfam" id="PF17921"/>
    </source>
</evidence>
<evidence type="ECO:0000313" key="3">
    <source>
        <dbReference type="EMBL" id="EFN68678.1"/>
    </source>
</evidence>
<dbReference type="Gene3D" id="1.10.340.70">
    <property type="match status" value="1"/>
</dbReference>
<dbReference type="InParanoid" id="E2AD11"/>
<dbReference type="FunFam" id="1.10.340.70:FF:000001">
    <property type="entry name" value="Retrovirus-related Pol polyprotein from transposon gypsy-like Protein"/>
    <property type="match status" value="1"/>
</dbReference>
<dbReference type="STRING" id="104421.E2AD11"/>
<feature type="region of interest" description="Disordered" evidence="1">
    <location>
        <begin position="1"/>
        <end position="30"/>
    </location>
</feature>
<dbReference type="Proteomes" id="UP000000311">
    <property type="component" value="Unassembled WGS sequence"/>
</dbReference>
<organism evidence="4">
    <name type="scientific">Camponotus floridanus</name>
    <name type="common">Florida carpenter ant</name>
    <dbReference type="NCBI Taxonomy" id="104421"/>
    <lineage>
        <taxon>Eukaryota</taxon>
        <taxon>Metazoa</taxon>
        <taxon>Ecdysozoa</taxon>
        <taxon>Arthropoda</taxon>
        <taxon>Hexapoda</taxon>
        <taxon>Insecta</taxon>
        <taxon>Pterygota</taxon>
        <taxon>Neoptera</taxon>
        <taxon>Endopterygota</taxon>
        <taxon>Hymenoptera</taxon>
        <taxon>Apocrita</taxon>
        <taxon>Aculeata</taxon>
        <taxon>Formicoidea</taxon>
        <taxon>Formicidae</taxon>
        <taxon>Formicinae</taxon>
        <taxon>Camponotus</taxon>
    </lineage>
</organism>
<dbReference type="OrthoDB" id="8193822at2759"/>
<dbReference type="Pfam" id="PF17921">
    <property type="entry name" value="Integrase_H2C2"/>
    <property type="match status" value="1"/>
</dbReference>
<keyword evidence="4" id="KW-1185">Reference proteome</keyword>
<sequence length="253" mass="28929">MAMLLSGPLSKLPKNKGLNTNHRKSTADSRKTKCNVTKCNNCGPRQGITAKQLKVGKGHQCSRTNTGSMTFAEATQRRQTIRHRRRTPQRVNMQRQQPSNPIRDHASHYTTNRYLISKRRRRNRGTENIKTFGSREKQILSEYHDAPVGGHQGVERTIKRIRLQHNWKGLTKDVEQYIAKCESCQKYKLSKKDEVLLITDTPNKPFKKCTLDIIGPLTITTNGNKYLLTFQDNLTKFSKAIPISNQEANTVSK</sequence>
<accession>E2AD11</accession>
<proteinExistence type="predicted"/>
<dbReference type="GO" id="GO:0003676">
    <property type="term" value="F:nucleic acid binding"/>
    <property type="evidence" value="ECO:0007669"/>
    <property type="project" value="InterPro"/>
</dbReference>
<feature type="domain" description="Integrase zinc-binding" evidence="2">
    <location>
        <begin position="136"/>
        <end position="188"/>
    </location>
</feature>
<dbReference type="EMBL" id="GL438636">
    <property type="protein sequence ID" value="EFN68678.1"/>
    <property type="molecule type" value="Genomic_DNA"/>
</dbReference>
<protein>
    <submittedName>
        <fullName evidence="3">Retrovirus-related Pol polyprotein from transposon 412</fullName>
    </submittedName>
</protein>
<evidence type="ECO:0000256" key="1">
    <source>
        <dbReference type="SAM" id="MobiDB-lite"/>
    </source>
</evidence>
<feature type="region of interest" description="Disordered" evidence="1">
    <location>
        <begin position="83"/>
        <end position="105"/>
    </location>
</feature>
<dbReference type="PANTHER" id="PTHR47266">
    <property type="entry name" value="ENDONUCLEASE-RELATED"/>
    <property type="match status" value="1"/>
</dbReference>
<name>E2AD11_CAMFO</name>
<dbReference type="AlphaFoldDB" id="E2AD11"/>
<dbReference type="InterPro" id="IPR012337">
    <property type="entry name" value="RNaseH-like_sf"/>
</dbReference>
<evidence type="ECO:0000313" key="4">
    <source>
        <dbReference type="Proteomes" id="UP000000311"/>
    </source>
</evidence>
<feature type="compositionally biased region" description="Polar residues" evidence="1">
    <location>
        <begin position="91"/>
        <end position="100"/>
    </location>
</feature>